<evidence type="ECO:0000256" key="1">
    <source>
        <dbReference type="ARBA" id="ARBA00004383"/>
    </source>
</evidence>
<proteinExistence type="inferred from homology"/>
<comment type="subcellular location">
    <subcellularLocation>
        <location evidence="1">Cell inner membrane</location>
        <topology evidence="1">Single-pass membrane protein</topology>
        <orientation evidence="1">Periplasmic side</orientation>
    </subcellularLocation>
</comment>
<keyword evidence="3" id="KW-0813">Transport</keyword>
<keyword evidence="8" id="KW-1133">Transmembrane helix</keyword>
<dbReference type="SUPFAM" id="SSF74653">
    <property type="entry name" value="TolA/TonB C-terminal domain"/>
    <property type="match status" value="1"/>
</dbReference>
<keyword evidence="13" id="KW-1185">Reference proteome</keyword>
<dbReference type="PROSITE" id="PS52015">
    <property type="entry name" value="TONB_CTD"/>
    <property type="match status" value="1"/>
</dbReference>
<dbReference type="InterPro" id="IPR006260">
    <property type="entry name" value="TonB/TolA_C"/>
</dbReference>
<feature type="signal peptide" evidence="10">
    <location>
        <begin position="1"/>
        <end position="26"/>
    </location>
</feature>
<dbReference type="InterPro" id="IPR051045">
    <property type="entry name" value="TonB-dependent_transducer"/>
</dbReference>
<gene>
    <name evidence="12" type="ORF">F2P45_00365</name>
</gene>
<keyword evidence="6" id="KW-0812">Transmembrane</keyword>
<protein>
    <submittedName>
        <fullName evidence="12">TonB family protein</fullName>
    </submittedName>
</protein>
<evidence type="ECO:0000313" key="13">
    <source>
        <dbReference type="Proteomes" id="UP000609726"/>
    </source>
</evidence>
<reference evidence="12 13" key="1">
    <citation type="submission" date="2019-10" db="EMBL/GenBank/DDBJ databases">
        <title>Taxonomy of Antarctic Massilia spp.: description of Massilia rubra sp. nov., Massilia aquatica sp. nov., Massilia mucilaginosa sp. nov., Massilia frigida sp. nov. isolated from streams, lakes and regoliths.</title>
        <authorList>
            <person name="Holochova P."/>
            <person name="Sedlacek I."/>
            <person name="Kralova S."/>
            <person name="Maslanova I."/>
            <person name="Busse H.-J."/>
            <person name="Stankova E."/>
            <person name="Vrbovska V."/>
            <person name="Kovarovic V."/>
            <person name="Bartak M."/>
            <person name="Svec P."/>
            <person name="Pantucek R."/>
        </authorList>
    </citation>
    <scope>NUCLEOTIDE SEQUENCE [LARGE SCALE GENOMIC DNA]</scope>
    <source>
        <strain evidence="12 13">CCM 8733</strain>
    </source>
</reference>
<feature type="domain" description="TonB C-terminal" evidence="11">
    <location>
        <begin position="37"/>
        <end position="133"/>
    </location>
</feature>
<evidence type="ECO:0000259" key="11">
    <source>
        <dbReference type="PROSITE" id="PS52015"/>
    </source>
</evidence>
<evidence type="ECO:0000256" key="4">
    <source>
        <dbReference type="ARBA" id="ARBA00022475"/>
    </source>
</evidence>
<dbReference type="RefSeq" id="WP_166869798.1">
    <property type="nucleotide sequence ID" value="NZ_WHJH01000001.1"/>
</dbReference>
<keyword evidence="4" id="KW-1003">Cell membrane</keyword>
<accession>A0ABX0NL19</accession>
<evidence type="ECO:0000256" key="5">
    <source>
        <dbReference type="ARBA" id="ARBA00022519"/>
    </source>
</evidence>
<keyword evidence="10" id="KW-0732">Signal</keyword>
<comment type="caution">
    <text evidence="12">The sequence shown here is derived from an EMBL/GenBank/DDBJ whole genome shotgun (WGS) entry which is preliminary data.</text>
</comment>
<dbReference type="PANTHER" id="PTHR33446">
    <property type="entry name" value="PROTEIN TONB-RELATED"/>
    <property type="match status" value="1"/>
</dbReference>
<evidence type="ECO:0000313" key="12">
    <source>
        <dbReference type="EMBL" id="NHZ87493.1"/>
    </source>
</evidence>
<organism evidence="12 13">
    <name type="scientific">Massilia mucilaginosa</name>
    <dbReference type="NCBI Taxonomy" id="2609282"/>
    <lineage>
        <taxon>Bacteria</taxon>
        <taxon>Pseudomonadati</taxon>
        <taxon>Pseudomonadota</taxon>
        <taxon>Betaproteobacteria</taxon>
        <taxon>Burkholderiales</taxon>
        <taxon>Oxalobacteraceae</taxon>
        <taxon>Telluria group</taxon>
        <taxon>Massilia</taxon>
    </lineage>
</organism>
<keyword evidence="9" id="KW-0472">Membrane</keyword>
<dbReference type="InterPro" id="IPR037682">
    <property type="entry name" value="TonB_C"/>
</dbReference>
<dbReference type="EMBL" id="WHJH01000001">
    <property type="protein sequence ID" value="NHZ87493.1"/>
    <property type="molecule type" value="Genomic_DNA"/>
</dbReference>
<keyword evidence="7" id="KW-0653">Protein transport</keyword>
<evidence type="ECO:0000256" key="8">
    <source>
        <dbReference type="ARBA" id="ARBA00022989"/>
    </source>
</evidence>
<evidence type="ECO:0000256" key="7">
    <source>
        <dbReference type="ARBA" id="ARBA00022927"/>
    </source>
</evidence>
<comment type="similarity">
    <text evidence="2">Belongs to the TonB family.</text>
</comment>
<dbReference type="NCBIfam" id="TIGR01352">
    <property type="entry name" value="tonB_Cterm"/>
    <property type="match status" value="1"/>
</dbReference>
<evidence type="ECO:0000256" key="3">
    <source>
        <dbReference type="ARBA" id="ARBA00022448"/>
    </source>
</evidence>
<dbReference type="Gene3D" id="3.30.1150.10">
    <property type="match status" value="1"/>
</dbReference>
<name>A0ABX0NL19_9BURK</name>
<evidence type="ECO:0000256" key="10">
    <source>
        <dbReference type="SAM" id="SignalP"/>
    </source>
</evidence>
<evidence type="ECO:0000256" key="9">
    <source>
        <dbReference type="ARBA" id="ARBA00023136"/>
    </source>
</evidence>
<dbReference type="Pfam" id="PF03544">
    <property type="entry name" value="TonB_C"/>
    <property type="match status" value="1"/>
</dbReference>
<sequence>MKNRRRSFFPIILLAAFVCVSSKSFSQESEHPTHQADESARINLSTCTKPAYPTAALRKDEQGTVTLFFLIGPAGKVLESKVLRSSGSAHLDEAARFALEKCRFSPALVDGKPVEAWTKMQYVWTLTEKSPYFPHYF</sequence>
<dbReference type="Proteomes" id="UP000609726">
    <property type="component" value="Unassembled WGS sequence"/>
</dbReference>
<keyword evidence="5" id="KW-0997">Cell inner membrane</keyword>
<feature type="chain" id="PRO_5045971299" evidence="10">
    <location>
        <begin position="27"/>
        <end position="137"/>
    </location>
</feature>
<evidence type="ECO:0000256" key="2">
    <source>
        <dbReference type="ARBA" id="ARBA00006555"/>
    </source>
</evidence>
<evidence type="ECO:0000256" key="6">
    <source>
        <dbReference type="ARBA" id="ARBA00022692"/>
    </source>
</evidence>